<dbReference type="PANTHER" id="PTHR30388:SF4">
    <property type="entry name" value="MOLYBDENUM COFACTOR INSERTION CHAPERONE PAOD"/>
    <property type="match status" value="1"/>
</dbReference>
<sequence>MAQEFYPADATILRHAASALQAGRPVWLGTVLATYGSSPRPPGSLWAWSPTLGMAGSLSGGCVEEDLLQRLQQGQFGNSPARLSFGVSHEEQQRYRLPCGGVLDILLEPLTSADLTHLLQMCWLLEERLPFVREHTGEHYRLTEPQPGEALLSLHKQGFRRVFQPQWQLLLVGAGEVARQLAQLAQPAGFEVTLCDHREAFLQGFDVPGVHIARCQPDQLIARQFQDKQCAIVTLAHDPRLDDLALLEAFNTTAYYLGAMGSLRTSASRRQRLQELGISAAQLQRLHAPVGLDIGSKTPYEIALSILVHLLQQRPQTHS</sequence>
<name>A0A9X7V188_9GAMM</name>
<dbReference type="PANTHER" id="PTHR30388">
    <property type="entry name" value="ALDEHYDE OXIDOREDUCTASE MOLYBDENUM COFACTOR ASSEMBLY PROTEIN"/>
    <property type="match status" value="1"/>
</dbReference>
<dbReference type="InterPro" id="IPR027051">
    <property type="entry name" value="XdhC_Rossmann_dom"/>
</dbReference>
<dbReference type="AlphaFoldDB" id="A0A9X7V188"/>
<proteinExistence type="predicted"/>
<dbReference type="Pfam" id="PF02625">
    <property type="entry name" value="XdhC_CoxI"/>
    <property type="match status" value="1"/>
</dbReference>
<dbReference type="Gene3D" id="3.40.50.720">
    <property type="entry name" value="NAD(P)-binding Rossmann-like Domain"/>
    <property type="match status" value="1"/>
</dbReference>
<evidence type="ECO:0000313" key="3">
    <source>
        <dbReference type="EMBL" id="QQD24941.1"/>
    </source>
</evidence>
<dbReference type="EMBL" id="CP046056">
    <property type="protein sequence ID" value="QQD24941.1"/>
    <property type="molecule type" value="Genomic_DNA"/>
</dbReference>
<evidence type="ECO:0000313" key="4">
    <source>
        <dbReference type="Proteomes" id="UP000596074"/>
    </source>
</evidence>
<dbReference type="InterPro" id="IPR003777">
    <property type="entry name" value="XdhC_CoxI"/>
</dbReference>
<dbReference type="Pfam" id="PF13478">
    <property type="entry name" value="XdhC_C"/>
    <property type="match status" value="1"/>
</dbReference>
<reference evidence="3 4" key="1">
    <citation type="submission" date="2019-11" db="EMBL/GenBank/DDBJ databases">
        <title>Venatorbacter sp. nov. a predator of Campylobacter and other Gram-negative bacteria.</title>
        <authorList>
            <person name="Saeedi A."/>
            <person name="Cummings N.J."/>
            <person name="Connerton I.F."/>
            <person name="Connerton P.L."/>
        </authorList>
    </citation>
    <scope>NUCLEOTIDE SEQUENCE [LARGE SCALE GENOMIC DNA]</scope>
    <source>
        <strain evidence="3">XL5</strain>
    </source>
</reference>
<evidence type="ECO:0000259" key="1">
    <source>
        <dbReference type="Pfam" id="PF02625"/>
    </source>
</evidence>
<protein>
    <submittedName>
        <fullName evidence="3">XdhC family protein</fullName>
    </submittedName>
</protein>
<dbReference type="KEGG" id="vcw:GJQ55_10865"/>
<gene>
    <name evidence="3" type="ORF">GJQ55_10865</name>
</gene>
<accession>A0A9X7V188</accession>
<dbReference type="RefSeq" id="WP_228345003.1">
    <property type="nucleotide sequence ID" value="NZ_CP046056.1"/>
</dbReference>
<evidence type="ECO:0000259" key="2">
    <source>
        <dbReference type="Pfam" id="PF13478"/>
    </source>
</evidence>
<keyword evidence="4" id="KW-1185">Reference proteome</keyword>
<dbReference type="InterPro" id="IPR052698">
    <property type="entry name" value="MoCofactor_Util/Proc"/>
</dbReference>
<feature type="domain" description="XdhC Rossmann" evidence="2">
    <location>
        <begin position="169"/>
        <end position="307"/>
    </location>
</feature>
<organism evidence="3 4">
    <name type="scientific">Venatoribacter cucullus</name>
    <dbReference type="NCBI Taxonomy" id="2661630"/>
    <lineage>
        <taxon>Bacteria</taxon>
        <taxon>Pseudomonadati</taxon>
        <taxon>Pseudomonadota</taxon>
        <taxon>Gammaproteobacteria</taxon>
        <taxon>Oceanospirillales</taxon>
        <taxon>Oceanospirillaceae</taxon>
        <taxon>Venatoribacter</taxon>
    </lineage>
</organism>
<dbReference type="Proteomes" id="UP000596074">
    <property type="component" value="Chromosome"/>
</dbReference>
<feature type="domain" description="XdhC- CoxI" evidence="1">
    <location>
        <begin position="20"/>
        <end position="73"/>
    </location>
</feature>